<dbReference type="AlphaFoldDB" id="A0A9N9IW08"/>
<accession>A0A9N9IW08</accession>
<dbReference type="Proteomes" id="UP000789375">
    <property type="component" value="Unassembled WGS sequence"/>
</dbReference>
<proteinExistence type="predicted"/>
<comment type="caution">
    <text evidence="1">The sequence shown here is derived from an EMBL/GenBank/DDBJ whole genome shotgun (WGS) entry which is preliminary data.</text>
</comment>
<sequence length="100" mass="11974">MLTADINIELSRRNYRVANFKTGVYMKFKELKRGKMRNFRMKSQFTLLDQVSKPSRFPIGKKYHKTIDNIQRSNRFLGRMNLINGPLPLQDDCNKMYLRQ</sequence>
<keyword evidence="2" id="KW-1185">Reference proteome</keyword>
<gene>
    <name evidence="1" type="ORF">FMOSSE_LOCUS16743</name>
</gene>
<feature type="non-terminal residue" evidence="1">
    <location>
        <position position="100"/>
    </location>
</feature>
<protein>
    <submittedName>
        <fullName evidence="1">12796_t:CDS:1</fullName>
    </submittedName>
</protein>
<name>A0A9N9IW08_FUNMO</name>
<reference evidence="1" key="1">
    <citation type="submission" date="2021-06" db="EMBL/GenBank/DDBJ databases">
        <authorList>
            <person name="Kallberg Y."/>
            <person name="Tangrot J."/>
            <person name="Rosling A."/>
        </authorList>
    </citation>
    <scope>NUCLEOTIDE SEQUENCE</scope>
    <source>
        <strain evidence="1">87-6 pot B 2015</strain>
    </source>
</reference>
<organism evidence="1 2">
    <name type="scientific">Funneliformis mosseae</name>
    <name type="common">Endomycorrhizal fungus</name>
    <name type="synonym">Glomus mosseae</name>
    <dbReference type="NCBI Taxonomy" id="27381"/>
    <lineage>
        <taxon>Eukaryota</taxon>
        <taxon>Fungi</taxon>
        <taxon>Fungi incertae sedis</taxon>
        <taxon>Mucoromycota</taxon>
        <taxon>Glomeromycotina</taxon>
        <taxon>Glomeromycetes</taxon>
        <taxon>Glomerales</taxon>
        <taxon>Glomeraceae</taxon>
        <taxon>Funneliformis</taxon>
    </lineage>
</organism>
<dbReference type="EMBL" id="CAJVPP010025971">
    <property type="protein sequence ID" value="CAG8752787.1"/>
    <property type="molecule type" value="Genomic_DNA"/>
</dbReference>
<evidence type="ECO:0000313" key="2">
    <source>
        <dbReference type="Proteomes" id="UP000789375"/>
    </source>
</evidence>
<evidence type="ECO:0000313" key="1">
    <source>
        <dbReference type="EMBL" id="CAG8752787.1"/>
    </source>
</evidence>